<feature type="compositionally biased region" description="Acidic residues" evidence="1">
    <location>
        <begin position="1"/>
        <end position="13"/>
    </location>
</feature>
<accession>A0A8X8BR20</accession>
<name>A0A8X8BR20_POLSE</name>
<keyword evidence="3" id="KW-1185">Reference proteome</keyword>
<organism evidence="2 3">
    <name type="scientific">Polypterus senegalus</name>
    <name type="common">Senegal bichir</name>
    <dbReference type="NCBI Taxonomy" id="55291"/>
    <lineage>
        <taxon>Eukaryota</taxon>
        <taxon>Metazoa</taxon>
        <taxon>Chordata</taxon>
        <taxon>Craniata</taxon>
        <taxon>Vertebrata</taxon>
        <taxon>Euteleostomi</taxon>
        <taxon>Actinopterygii</taxon>
        <taxon>Polypteriformes</taxon>
        <taxon>Polypteridae</taxon>
        <taxon>Polypterus</taxon>
    </lineage>
</organism>
<dbReference type="EMBL" id="JAATIS010002524">
    <property type="protein sequence ID" value="KAG2464786.1"/>
    <property type="molecule type" value="Genomic_DNA"/>
</dbReference>
<gene>
    <name evidence="2" type="primary">Zfat_1</name>
    <name evidence="2" type="ORF">GTO96_0009293</name>
</gene>
<sequence length="123" mass="13560">MGLEEDGDDEEEKYNDSTVRLTCGDKDEDIERPPKKARIQRSEKVCLSKDPDQSSGAKQPIISVVLTAHEAIPGAARICVRGRCMPVYGALAVKQQQQELQRRNRCSSKQPEHAAGLGKGEAR</sequence>
<dbReference type="AlphaFoldDB" id="A0A8X8BR20"/>
<feature type="region of interest" description="Disordered" evidence="1">
    <location>
        <begin position="1"/>
        <end position="58"/>
    </location>
</feature>
<feature type="region of interest" description="Disordered" evidence="1">
    <location>
        <begin position="101"/>
        <end position="123"/>
    </location>
</feature>
<reference evidence="2 3" key="1">
    <citation type="journal article" date="2021" name="Cell">
        <title>Tracing the genetic footprints of vertebrate landing in non-teleost ray-finned fishes.</title>
        <authorList>
            <person name="Bi X."/>
            <person name="Wang K."/>
            <person name="Yang L."/>
            <person name="Pan H."/>
            <person name="Jiang H."/>
            <person name="Wei Q."/>
            <person name="Fang M."/>
            <person name="Yu H."/>
            <person name="Zhu C."/>
            <person name="Cai Y."/>
            <person name="He Y."/>
            <person name="Gan X."/>
            <person name="Zeng H."/>
            <person name="Yu D."/>
            <person name="Zhu Y."/>
            <person name="Jiang H."/>
            <person name="Qiu Q."/>
            <person name="Yang H."/>
            <person name="Zhang Y.E."/>
            <person name="Wang W."/>
            <person name="Zhu M."/>
            <person name="He S."/>
            <person name="Zhang G."/>
        </authorList>
    </citation>
    <scope>NUCLEOTIDE SEQUENCE [LARGE SCALE GENOMIC DNA]</scope>
    <source>
        <strain evidence="2">Bchr_013</strain>
    </source>
</reference>
<proteinExistence type="predicted"/>
<comment type="caution">
    <text evidence="2">The sequence shown here is derived from an EMBL/GenBank/DDBJ whole genome shotgun (WGS) entry which is preliminary data.</text>
</comment>
<evidence type="ECO:0000313" key="3">
    <source>
        <dbReference type="Proteomes" id="UP000886611"/>
    </source>
</evidence>
<dbReference type="Proteomes" id="UP000886611">
    <property type="component" value="Unassembled WGS sequence"/>
</dbReference>
<protein>
    <submittedName>
        <fullName evidence="2">ZFAT protein</fullName>
    </submittedName>
</protein>
<feature type="non-terminal residue" evidence="2">
    <location>
        <position position="123"/>
    </location>
</feature>
<feature type="compositionally biased region" description="Basic and acidic residues" evidence="1">
    <location>
        <begin position="23"/>
        <end position="52"/>
    </location>
</feature>
<evidence type="ECO:0000313" key="2">
    <source>
        <dbReference type="EMBL" id="KAG2464786.1"/>
    </source>
</evidence>
<evidence type="ECO:0000256" key="1">
    <source>
        <dbReference type="SAM" id="MobiDB-lite"/>
    </source>
</evidence>
<feature type="non-terminal residue" evidence="2">
    <location>
        <position position="1"/>
    </location>
</feature>